<reference evidence="3 4" key="1">
    <citation type="submission" date="2020-08" db="EMBL/GenBank/DDBJ databases">
        <title>Genomic Encyclopedia of Type Strains, Phase IV (KMG-IV): sequencing the most valuable type-strain genomes for metagenomic binning, comparative biology and taxonomic classification.</title>
        <authorList>
            <person name="Goeker M."/>
        </authorList>
    </citation>
    <scope>NUCLEOTIDE SEQUENCE [LARGE SCALE GENOMIC DNA]</scope>
    <source>
        <strain evidence="3 4">DSM 17245</strain>
    </source>
</reference>
<dbReference type="SUPFAM" id="SSF47413">
    <property type="entry name" value="lambda repressor-like DNA-binding domains"/>
    <property type="match status" value="1"/>
</dbReference>
<feature type="domain" description="HTH cro/C1-type" evidence="2">
    <location>
        <begin position="33"/>
        <end position="86"/>
    </location>
</feature>
<dbReference type="CDD" id="cd00093">
    <property type="entry name" value="HTH_XRE"/>
    <property type="match status" value="1"/>
</dbReference>
<gene>
    <name evidence="3" type="ORF">HNQ46_001874</name>
</gene>
<dbReference type="PROSITE" id="PS50943">
    <property type="entry name" value="HTH_CROC1"/>
    <property type="match status" value="1"/>
</dbReference>
<evidence type="ECO:0000313" key="3">
    <source>
        <dbReference type="EMBL" id="MBB6041883.1"/>
    </source>
</evidence>
<dbReference type="InterPro" id="IPR001387">
    <property type="entry name" value="Cro/C1-type_HTH"/>
</dbReference>
<dbReference type="PANTHER" id="PTHR46558:SF4">
    <property type="entry name" value="DNA-BIDING PHAGE PROTEIN"/>
    <property type="match status" value="1"/>
</dbReference>
<proteinExistence type="predicted"/>
<sequence>MKLQEYKQNKMRDSEFAKAYEEVQPEMNIIRAIIDARIAKNMTQKDLSNKTGINQSEISKLENGTRNPSIKLLQRLAEGMDMVLDVSFKEKTLSKP</sequence>
<keyword evidence="1" id="KW-0238">DNA-binding</keyword>
<dbReference type="PANTHER" id="PTHR46558">
    <property type="entry name" value="TRACRIPTIONAL REGULATORY PROTEIN-RELATED-RELATED"/>
    <property type="match status" value="1"/>
</dbReference>
<name>A0A7W9W2U4_9FIRM</name>
<dbReference type="GeneID" id="85015404"/>
<dbReference type="Proteomes" id="UP000522163">
    <property type="component" value="Unassembled WGS sequence"/>
</dbReference>
<evidence type="ECO:0000313" key="4">
    <source>
        <dbReference type="Proteomes" id="UP000522163"/>
    </source>
</evidence>
<dbReference type="GO" id="GO:0003677">
    <property type="term" value="F:DNA binding"/>
    <property type="evidence" value="ECO:0007669"/>
    <property type="project" value="UniProtKB-KW"/>
</dbReference>
<dbReference type="RefSeq" id="WP_007156363.1">
    <property type="nucleotide sequence ID" value="NZ_CAUQIH010000019.1"/>
</dbReference>
<dbReference type="Gene3D" id="1.10.260.40">
    <property type="entry name" value="lambda repressor-like DNA-binding domains"/>
    <property type="match status" value="1"/>
</dbReference>
<dbReference type="SMART" id="SM00530">
    <property type="entry name" value="HTH_XRE"/>
    <property type="match status" value="1"/>
</dbReference>
<dbReference type="Pfam" id="PF01381">
    <property type="entry name" value="HTH_3"/>
    <property type="match status" value="1"/>
</dbReference>
<evidence type="ECO:0000256" key="1">
    <source>
        <dbReference type="ARBA" id="ARBA00023125"/>
    </source>
</evidence>
<dbReference type="EMBL" id="JACHHH010000010">
    <property type="protein sequence ID" value="MBB6041883.1"/>
    <property type="molecule type" value="Genomic_DNA"/>
</dbReference>
<evidence type="ECO:0000259" key="2">
    <source>
        <dbReference type="PROSITE" id="PS50943"/>
    </source>
</evidence>
<comment type="caution">
    <text evidence="3">The sequence shown here is derived from an EMBL/GenBank/DDBJ whole genome shotgun (WGS) entry which is preliminary data.</text>
</comment>
<dbReference type="InterPro" id="IPR010982">
    <property type="entry name" value="Lambda_DNA-bd_dom_sf"/>
</dbReference>
<dbReference type="AlphaFoldDB" id="A0A7W9W2U4"/>
<organism evidence="3 4">
    <name type="scientific">Oribacterium sinus</name>
    <dbReference type="NCBI Taxonomy" id="237576"/>
    <lineage>
        <taxon>Bacteria</taxon>
        <taxon>Bacillati</taxon>
        <taxon>Bacillota</taxon>
        <taxon>Clostridia</taxon>
        <taxon>Lachnospirales</taxon>
        <taxon>Lachnospiraceae</taxon>
        <taxon>Oribacterium</taxon>
    </lineage>
</organism>
<protein>
    <submittedName>
        <fullName evidence="3">Transcriptional regulator with XRE-family HTH domain</fullName>
    </submittedName>
</protein>
<accession>A0A7W9W2U4</accession>